<dbReference type="GO" id="GO:0008270">
    <property type="term" value="F:zinc ion binding"/>
    <property type="evidence" value="ECO:0007669"/>
    <property type="project" value="TreeGrafter"/>
</dbReference>
<dbReference type="Pfam" id="PF02492">
    <property type="entry name" value="cobW"/>
    <property type="match status" value="1"/>
</dbReference>
<dbReference type="Gene3D" id="3.40.50.300">
    <property type="entry name" value="P-loop containing nucleotide triphosphate hydrolases"/>
    <property type="match status" value="1"/>
</dbReference>
<evidence type="ECO:0000313" key="3">
    <source>
        <dbReference type="Proteomes" id="UP001158066"/>
    </source>
</evidence>
<dbReference type="InterPro" id="IPR004392">
    <property type="entry name" value="Hyd_mat_HypB"/>
</dbReference>
<dbReference type="RefSeq" id="WP_283410823.1">
    <property type="nucleotide sequence ID" value="NZ_FXUF01000022.1"/>
</dbReference>
<dbReference type="GO" id="GO:0016151">
    <property type="term" value="F:nickel cation binding"/>
    <property type="evidence" value="ECO:0007669"/>
    <property type="project" value="InterPro"/>
</dbReference>
<feature type="domain" description="CobW/HypB/UreG nucleotide-binding" evidence="1">
    <location>
        <begin position="12"/>
        <end position="172"/>
    </location>
</feature>
<dbReference type="PANTHER" id="PTHR30134">
    <property type="entry name" value="HYDROGENASE PROTEIN ASSEMBLY PROTEIN, NICKEL CHAPERONE"/>
    <property type="match status" value="1"/>
</dbReference>
<dbReference type="InterPro" id="IPR027417">
    <property type="entry name" value="P-loop_NTPase"/>
</dbReference>
<sequence>MTENTTRNRPKAIIVAGPPATGKTAVMLHVVQSLLRNEQKVAVVKVDCLETEDDKKYAELGVPVAIGLSNDICPDHFYAVNFEEMISWAEEKESQILVIETAGLCHRCAPGIDGVLTFCVVDCLSSIKTPQKAGPVVTTSDVVIVTKGDMVSQAEREVFKARIREINPKALITEANGLTGSGCEGLAAIVNQESPLQEISDSRLRYPMPTAICSYCMGEKRLGNKHQHGVVYKMDFNTRGGGLYA</sequence>
<dbReference type="GO" id="GO:0051604">
    <property type="term" value="P:protein maturation"/>
    <property type="evidence" value="ECO:0007669"/>
    <property type="project" value="InterPro"/>
</dbReference>
<dbReference type="InterPro" id="IPR003495">
    <property type="entry name" value="CobW/HypB/UreG_nucleotide-bd"/>
</dbReference>
<dbReference type="PANTHER" id="PTHR30134:SF1">
    <property type="entry name" value="COBW_HYPB_UREG NUCLEOTIDE-BINDING DOMAIN-CONTAINING PROTEIN"/>
    <property type="match status" value="1"/>
</dbReference>
<gene>
    <name evidence="2" type="ORF">SAMN06296020_12230</name>
</gene>
<keyword evidence="3" id="KW-1185">Reference proteome</keyword>
<dbReference type="GO" id="GO:0003924">
    <property type="term" value="F:GTPase activity"/>
    <property type="evidence" value="ECO:0007669"/>
    <property type="project" value="InterPro"/>
</dbReference>
<organism evidence="2 3">
    <name type="scientific">Anoxynatronum buryatiense</name>
    <dbReference type="NCBI Taxonomy" id="489973"/>
    <lineage>
        <taxon>Bacteria</taxon>
        <taxon>Bacillati</taxon>
        <taxon>Bacillota</taxon>
        <taxon>Clostridia</taxon>
        <taxon>Eubacteriales</taxon>
        <taxon>Clostridiaceae</taxon>
        <taxon>Anoxynatronum</taxon>
    </lineage>
</organism>
<dbReference type="SUPFAM" id="SSF52540">
    <property type="entry name" value="P-loop containing nucleoside triphosphate hydrolases"/>
    <property type="match status" value="1"/>
</dbReference>
<accession>A0AA45WYY9</accession>
<dbReference type="Proteomes" id="UP001158066">
    <property type="component" value="Unassembled WGS sequence"/>
</dbReference>
<dbReference type="AlphaFoldDB" id="A0AA45WYY9"/>
<protein>
    <submittedName>
        <fullName evidence="2">Ni2+-binding GTPase involved in regulation of expression and maturation of urease and hydrogenase</fullName>
    </submittedName>
</protein>
<proteinExistence type="predicted"/>
<name>A0AA45WYY9_9CLOT</name>
<evidence type="ECO:0000313" key="2">
    <source>
        <dbReference type="EMBL" id="SMP71175.1"/>
    </source>
</evidence>
<evidence type="ECO:0000259" key="1">
    <source>
        <dbReference type="Pfam" id="PF02492"/>
    </source>
</evidence>
<dbReference type="EMBL" id="FXUF01000022">
    <property type="protein sequence ID" value="SMP71175.1"/>
    <property type="molecule type" value="Genomic_DNA"/>
</dbReference>
<reference evidence="2" key="1">
    <citation type="submission" date="2017-05" db="EMBL/GenBank/DDBJ databases">
        <authorList>
            <person name="Varghese N."/>
            <person name="Submissions S."/>
        </authorList>
    </citation>
    <scope>NUCLEOTIDE SEQUENCE</scope>
    <source>
        <strain evidence="2">Su22</strain>
    </source>
</reference>
<comment type="caution">
    <text evidence="2">The sequence shown here is derived from an EMBL/GenBank/DDBJ whole genome shotgun (WGS) entry which is preliminary data.</text>
</comment>